<dbReference type="GO" id="GO:0043066">
    <property type="term" value="P:negative regulation of apoptotic process"/>
    <property type="evidence" value="ECO:0007669"/>
    <property type="project" value="TreeGrafter"/>
</dbReference>
<feature type="compositionally biased region" description="Low complexity" evidence="7">
    <location>
        <begin position="165"/>
        <end position="184"/>
    </location>
</feature>
<evidence type="ECO:0000256" key="4">
    <source>
        <dbReference type="ARBA" id="ARBA00022771"/>
    </source>
</evidence>
<dbReference type="Pfam" id="PF13920">
    <property type="entry name" value="zf-C3HC4_3"/>
    <property type="match status" value="1"/>
</dbReference>
<dbReference type="InterPro" id="IPR013083">
    <property type="entry name" value="Znf_RING/FYVE/PHD"/>
</dbReference>
<dbReference type="InterPro" id="IPR001841">
    <property type="entry name" value="Znf_RING"/>
</dbReference>
<dbReference type="FunFam" id="1.10.1170.10:FF:000003">
    <property type="entry name" value="E3 ubiquitin-protein ligase XIAP"/>
    <property type="match status" value="1"/>
</dbReference>
<dbReference type="Gene3D" id="1.10.1170.10">
    <property type="entry name" value="Inhibitor Of Apoptosis Protein (2mihbC-IAP-1), Chain A"/>
    <property type="match status" value="3"/>
</dbReference>
<evidence type="ECO:0000256" key="5">
    <source>
        <dbReference type="ARBA" id="ARBA00022833"/>
    </source>
</evidence>
<dbReference type="PROSITE" id="PS50143">
    <property type="entry name" value="BIR_REPEAT_2"/>
    <property type="match status" value="3"/>
</dbReference>
<dbReference type="GO" id="GO:0005737">
    <property type="term" value="C:cytoplasm"/>
    <property type="evidence" value="ECO:0007669"/>
    <property type="project" value="TreeGrafter"/>
</dbReference>
<accession>A0A6F9D841</accession>
<dbReference type="GO" id="GO:0008270">
    <property type="term" value="F:zinc ion binding"/>
    <property type="evidence" value="ECO:0007669"/>
    <property type="project" value="UniProtKB-KW"/>
</dbReference>
<dbReference type="PANTHER" id="PTHR10044:SF139">
    <property type="entry name" value="DEATH-ASSOCIATED INHIBITOR OF APOPTOSIS 2"/>
    <property type="match status" value="1"/>
</dbReference>
<dbReference type="FunFam" id="1.10.1170.10:FF:000002">
    <property type="entry name" value="Baculoviral IAP repeat containing 7"/>
    <property type="match status" value="1"/>
</dbReference>
<dbReference type="GO" id="GO:0006915">
    <property type="term" value="P:apoptotic process"/>
    <property type="evidence" value="ECO:0007669"/>
    <property type="project" value="UniProtKB-KW"/>
</dbReference>
<dbReference type="AlphaFoldDB" id="A0A6F9D841"/>
<dbReference type="FunFam" id="1.10.1170.10:FF:000024">
    <property type="entry name" value="baculoviral IAP repeat-containing protein 3"/>
    <property type="match status" value="1"/>
</dbReference>
<gene>
    <name evidence="9" type="primary">Birc2-004</name>
</gene>
<name>A0A6F9D841_9ASCI</name>
<dbReference type="Gene3D" id="3.30.40.10">
    <property type="entry name" value="Zinc/RING finger domain, C3HC4 (zinc finger)"/>
    <property type="match status" value="1"/>
</dbReference>
<dbReference type="SMART" id="SM00184">
    <property type="entry name" value="RING"/>
    <property type="match status" value="1"/>
</dbReference>
<sequence>MLSLKCLTWKEITNMNVTHKKSAALQGQNPLNQDPNITEDGIVHTKQRNPPGQKSFYIFPGDNEREVYRMTTFKQFPQHVPVDPVLLARSGFYYSGYKDRVKCFSCGIAIDNWVERDDPRSKQWHTDDCKLANGSDERNVPISAFNIMKDLQPQKSSLLQPSMDSGYGSSNASCSSAASQNSNGITSARTPVLATDAYKISQSINQMSLNNEKPNNKPSSPSNAVPMETSRSPPPPAAHGVERSLNEDIKFATVPSSRHLNLLNSLDLCKEDERRKSFADWPTTYRHVSTEGLAKSGFFYLGNLDRTQCFSCAGVLRNWSPNDVINAEHRRHFPHCKMMMGNEERNIKSNSVVVSNKPLPVEPPNPDDKMLKLLEAIFPLDNAISPHMRNVDSRFETFDQRWPSHRINSTKMEIAKAGFFFLGERDRAKCWYCNGGLQNWDSNDEPWTEHAKWFPGCAFVLRHKGVDFVRKLVAKFPNIKRPGIRNPRDEYKPGVFEQQIANITPVTPSVPARPSAGSLLSSFTPPSVAAGGRSVLSDAINSEFAGRVVAMGFSKRKVETAIKQQVNQHQKNFSSPEELLDAVLQLPDEDEDVENSSMEVSEQPQQIPVHEANVENKKRQNVATSSGEVPSKIVKTSSAESSELQSLVNERQCKTCFSNDANTMSIPCGHLALCENCATSAKKCKVCNRKIESTLKTFRV</sequence>
<comment type="similarity">
    <text evidence="1">Belongs to the IAP family.</text>
</comment>
<keyword evidence="3" id="KW-0479">Metal-binding</keyword>
<reference evidence="9" key="1">
    <citation type="submission" date="2020-04" db="EMBL/GenBank/DDBJ databases">
        <authorList>
            <person name="Neveu A P."/>
        </authorList>
    </citation>
    <scope>NUCLEOTIDE SEQUENCE</scope>
    <source>
        <tissue evidence="9">Whole embryo</tissue>
    </source>
</reference>
<dbReference type="GO" id="GO:0005634">
    <property type="term" value="C:nucleus"/>
    <property type="evidence" value="ECO:0007669"/>
    <property type="project" value="TreeGrafter"/>
</dbReference>
<feature type="region of interest" description="Disordered" evidence="7">
    <location>
        <begin position="208"/>
        <end position="241"/>
    </location>
</feature>
<proteinExistence type="evidence at transcript level"/>
<evidence type="ECO:0000256" key="6">
    <source>
        <dbReference type="PROSITE-ProRule" id="PRU00175"/>
    </source>
</evidence>
<dbReference type="GO" id="GO:0061630">
    <property type="term" value="F:ubiquitin protein ligase activity"/>
    <property type="evidence" value="ECO:0007669"/>
    <property type="project" value="TreeGrafter"/>
</dbReference>
<dbReference type="InterPro" id="IPR001370">
    <property type="entry name" value="BIR_rpt"/>
</dbReference>
<keyword evidence="5" id="KW-0862">Zinc</keyword>
<dbReference type="Gene3D" id="1.10.8.10">
    <property type="entry name" value="DNA helicase RuvA subunit, C-terminal domain"/>
    <property type="match status" value="1"/>
</dbReference>
<dbReference type="PROSITE" id="PS50089">
    <property type="entry name" value="ZF_RING_2"/>
    <property type="match status" value="1"/>
</dbReference>
<dbReference type="SMART" id="SM00238">
    <property type="entry name" value="BIR"/>
    <property type="match status" value="3"/>
</dbReference>
<evidence type="ECO:0000259" key="8">
    <source>
        <dbReference type="PROSITE" id="PS50089"/>
    </source>
</evidence>
<dbReference type="InterPro" id="IPR050784">
    <property type="entry name" value="IAP"/>
</dbReference>
<evidence type="ECO:0000256" key="3">
    <source>
        <dbReference type="ARBA" id="ARBA00022723"/>
    </source>
</evidence>
<dbReference type="GO" id="GO:0043027">
    <property type="term" value="F:cysteine-type endopeptidase inhibitor activity involved in apoptotic process"/>
    <property type="evidence" value="ECO:0007669"/>
    <property type="project" value="TreeGrafter"/>
</dbReference>
<evidence type="ECO:0000256" key="1">
    <source>
        <dbReference type="ARBA" id="ARBA00006672"/>
    </source>
</evidence>
<dbReference type="PROSITE" id="PS01282">
    <property type="entry name" value="BIR_REPEAT_1"/>
    <property type="match status" value="2"/>
</dbReference>
<keyword evidence="2" id="KW-0053">Apoptosis</keyword>
<dbReference type="SUPFAM" id="SSF57924">
    <property type="entry name" value="Inhibitor of apoptosis (IAP) repeat"/>
    <property type="match status" value="3"/>
</dbReference>
<dbReference type="CDD" id="cd00022">
    <property type="entry name" value="BIR"/>
    <property type="match status" value="3"/>
</dbReference>
<evidence type="ECO:0000313" key="9">
    <source>
        <dbReference type="EMBL" id="CAB3225560.1"/>
    </source>
</evidence>
<organism evidence="9">
    <name type="scientific">Phallusia mammillata</name>
    <dbReference type="NCBI Taxonomy" id="59560"/>
    <lineage>
        <taxon>Eukaryota</taxon>
        <taxon>Metazoa</taxon>
        <taxon>Chordata</taxon>
        <taxon>Tunicata</taxon>
        <taxon>Ascidiacea</taxon>
        <taxon>Phlebobranchia</taxon>
        <taxon>Ascidiidae</taxon>
        <taxon>Phallusia</taxon>
    </lineage>
</organism>
<dbReference type="EMBL" id="LR783318">
    <property type="protein sequence ID" value="CAB3225560.1"/>
    <property type="molecule type" value="mRNA"/>
</dbReference>
<dbReference type="GO" id="GO:0051726">
    <property type="term" value="P:regulation of cell cycle"/>
    <property type="evidence" value="ECO:0007669"/>
    <property type="project" value="TreeGrafter"/>
</dbReference>
<feature type="region of interest" description="Disordered" evidence="7">
    <location>
        <begin position="157"/>
        <end position="184"/>
    </location>
</feature>
<feature type="compositionally biased region" description="Low complexity" evidence="7">
    <location>
        <begin position="210"/>
        <end position="223"/>
    </location>
</feature>
<feature type="domain" description="RING-type" evidence="8">
    <location>
        <begin position="653"/>
        <end position="688"/>
    </location>
</feature>
<dbReference type="GO" id="GO:0031398">
    <property type="term" value="P:positive regulation of protein ubiquitination"/>
    <property type="evidence" value="ECO:0007669"/>
    <property type="project" value="TreeGrafter"/>
</dbReference>
<evidence type="ECO:0000256" key="2">
    <source>
        <dbReference type="ARBA" id="ARBA00022703"/>
    </source>
</evidence>
<keyword evidence="4 6" id="KW-0863">Zinc-finger</keyword>
<dbReference type="PANTHER" id="PTHR10044">
    <property type="entry name" value="INHIBITOR OF APOPTOSIS"/>
    <property type="match status" value="1"/>
</dbReference>
<evidence type="ECO:0000256" key="7">
    <source>
        <dbReference type="SAM" id="MobiDB-lite"/>
    </source>
</evidence>
<protein>
    <submittedName>
        <fullName evidence="9">Baculoviral IAP repeat-containing protein 7-A</fullName>
    </submittedName>
</protein>
<dbReference type="Pfam" id="PF00653">
    <property type="entry name" value="BIR"/>
    <property type="match status" value="3"/>
</dbReference>